<gene>
    <name evidence="1" type="ORF">MML48_1g12634</name>
</gene>
<comment type="caution">
    <text evidence="1">The sequence shown here is derived from an EMBL/GenBank/DDBJ whole genome shotgun (WGS) entry which is preliminary data.</text>
</comment>
<protein>
    <submittedName>
        <fullName evidence="1">Ferritin</fullName>
    </submittedName>
</protein>
<accession>A0ACB9TWK5</accession>
<keyword evidence="2" id="KW-1185">Reference proteome</keyword>
<evidence type="ECO:0000313" key="2">
    <source>
        <dbReference type="Proteomes" id="UP001056778"/>
    </source>
</evidence>
<proteinExistence type="predicted"/>
<sequence length="318" mass="36329">MVYSVAEKIQIFTCYIENNKDKRAAQRAYRELYPCKSSNTRRQYVQTYLPTENSECSVNNAAAHLNISYSKIQRTFKTNNYKPYKILPVQLLTDAHKRKSTIPSNGIKNPKSKTKLLNKLENVLHSNQYSSETSDCKDKDKDNHVEAKYRYHADVENAVNKQISAEFTAAYSYLGLACYFGRSSVALLGTQKFFTDMYNEEIGHGMLLIKFQETRGGNVKIDTLKPMKCPECTILNSLEISLKMEKEITEQLLNVIETAKKHEDIRTVDYLTNTFIKDQMEAIRQLGILIAVAEMIGDCGLSQYFMDLKMKSSGGHSK</sequence>
<dbReference type="Proteomes" id="UP001056778">
    <property type="component" value="Chromosome 1"/>
</dbReference>
<evidence type="ECO:0000313" key="1">
    <source>
        <dbReference type="EMBL" id="KAI4471353.1"/>
    </source>
</evidence>
<dbReference type="EMBL" id="CM043015">
    <property type="protein sequence ID" value="KAI4471353.1"/>
    <property type="molecule type" value="Genomic_DNA"/>
</dbReference>
<reference evidence="1" key="1">
    <citation type="submission" date="2022-04" db="EMBL/GenBank/DDBJ databases">
        <title>Chromosome-scale genome assembly of Holotrichia oblita Faldermann.</title>
        <authorList>
            <person name="Rongchong L."/>
        </authorList>
    </citation>
    <scope>NUCLEOTIDE SEQUENCE</scope>
    <source>
        <strain evidence="1">81SQS9</strain>
    </source>
</reference>
<name>A0ACB9TWK5_HOLOL</name>
<organism evidence="1 2">
    <name type="scientific">Holotrichia oblita</name>
    <name type="common">Chafer beetle</name>
    <dbReference type="NCBI Taxonomy" id="644536"/>
    <lineage>
        <taxon>Eukaryota</taxon>
        <taxon>Metazoa</taxon>
        <taxon>Ecdysozoa</taxon>
        <taxon>Arthropoda</taxon>
        <taxon>Hexapoda</taxon>
        <taxon>Insecta</taxon>
        <taxon>Pterygota</taxon>
        <taxon>Neoptera</taxon>
        <taxon>Endopterygota</taxon>
        <taxon>Coleoptera</taxon>
        <taxon>Polyphaga</taxon>
        <taxon>Scarabaeiformia</taxon>
        <taxon>Scarabaeidae</taxon>
        <taxon>Melolonthinae</taxon>
        <taxon>Holotrichia</taxon>
    </lineage>
</organism>